<evidence type="ECO:0000256" key="1">
    <source>
        <dbReference type="ARBA" id="ARBA00000822"/>
    </source>
</evidence>
<evidence type="ECO:0000256" key="5">
    <source>
        <dbReference type="ARBA" id="ARBA00022676"/>
    </source>
</evidence>
<keyword evidence="12" id="KW-0449">Lipoprotein</keyword>
<feature type="region of interest" description="Disordered" evidence="19">
    <location>
        <begin position="331"/>
        <end position="354"/>
    </location>
</feature>
<dbReference type="PANTHER" id="PTHR10963:SF68">
    <property type="entry name" value="GLYCOSIDASE CRH1-RELATED"/>
    <property type="match status" value="1"/>
</dbReference>
<comment type="subcellular location">
    <subcellularLocation>
        <location evidence="2">Cell envelope</location>
    </subcellularLocation>
    <subcellularLocation>
        <location evidence="3">Membrane</location>
        <topology evidence="3">Lipid-anchor</topology>
        <topology evidence="3">GPI-anchor</topology>
    </subcellularLocation>
</comment>
<accession>A0A1E4SG65</accession>
<dbReference type="PROSITE" id="PS51762">
    <property type="entry name" value="GH16_2"/>
    <property type="match status" value="1"/>
</dbReference>
<feature type="compositionally biased region" description="Low complexity" evidence="19">
    <location>
        <begin position="338"/>
        <end position="347"/>
    </location>
</feature>
<dbReference type="InterPro" id="IPR017168">
    <property type="entry name" value="CHR-like"/>
</dbReference>
<dbReference type="GO" id="GO:0016757">
    <property type="term" value="F:glycosyltransferase activity"/>
    <property type="evidence" value="ECO:0007669"/>
    <property type="project" value="UniProtKB-KW"/>
</dbReference>
<evidence type="ECO:0000256" key="6">
    <source>
        <dbReference type="ARBA" id="ARBA00022679"/>
    </source>
</evidence>
<evidence type="ECO:0000256" key="3">
    <source>
        <dbReference type="ARBA" id="ARBA00004589"/>
    </source>
</evidence>
<dbReference type="AlphaFoldDB" id="A0A1E4SG65"/>
<dbReference type="PRINTS" id="PR00737">
    <property type="entry name" value="GLHYDRLASE16"/>
</dbReference>
<dbReference type="EMBL" id="KV453913">
    <property type="protein sequence ID" value="ODV78402.1"/>
    <property type="molecule type" value="Genomic_DNA"/>
</dbReference>
<dbReference type="PANTHER" id="PTHR10963">
    <property type="entry name" value="GLYCOSYL HYDROLASE-RELATED"/>
    <property type="match status" value="1"/>
</dbReference>
<feature type="active site" description="Proton donor" evidence="17">
    <location>
        <position position="117"/>
    </location>
</feature>
<dbReference type="PROSITE" id="PS51257">
    <property type="entry name" value="PROKAR_LIPOPROTEIN"/>
    <property type="match status" value="1"/>
</dbReference>
<proteinExistence type="inferred from homology"/>
<feature type="active site" description="Nucleophile" evidence="17">
    <location>
        <position position="113"/>
    </location>
</feature>
<dbReference type="InterPro" id="IPR000757">
    <property type="entry name" value="Beta-glucanase-like"/>
</dbReference>
<comment type="similarity">
    <text evidence="15">Belongs to the glycosyl hydrolase 16 family. CRH1 subfamily.</text>
</comment>
<dbReference type="GO" id="GO:0005975">
    <property type="term" value="P:carbohydrate metabolic process"/>
    <property type="evidence" value="ECO:0007669"/>
    <property type="project" value="InterPro"/>
</dbReference>
<keyword evidence="4" id="KW-0336">GPI-anchor</keyword>
<sequence>MKGLLTLLPLISHALAACNPLESQGCSPNPALATTFKESFNSSSTPYFTVLKNKGDVTFGDDGVTLTIKNRFDNPTIKSNFYIMFGRVEVVMQAAQGQGIVSSFYLQSDALDEIDIELFGGDPYEFQSNFFVKGDTTLYNRGGYHPVSSNPLKNYHTYTIDWTPAALTWYLDGTPVRILQSNDPLGFPQTPMQVIAGVWAGGDPSNAQGTIDWAGGETNYTAAPFSMHIKSVLVSDYSSGKAYSYEDNSGKWTSIESDGGEIDGREQEAHDEFKTLEAGGSVSGDFNPVSQTSVNKPTMLATAGPTESLSSGGHSPYPTLTIGAITINPGDQRTLTRAGSASSSGSSPDTRSTFPSVFIKTADNSSTTNSHTYSTLNTALTGITQPGPVPSYLNHPITGAASDYSSFQNPVQTFAKSSSNFGDSTVANGSLLTFVVIFISMLFV</sequence>
<evidence type="ECO:0000256" key="11">
    <source>
        <dbReference type="ARBA" id="ARBA00023180"/>
    </source>
</evidence>
<dbReference type="GO" id="GO:0031505">
    <property type="term" value="P:fungal-type cell wall organization"/>
    <property type="evidence" value="ECO:0007669"/>
    <property type="project" value="TreeGrafter"/>
</dbReference>
<evidence type="ECO:0000256" key="19">
    <source>
        <dbReference type="SAM" id="MobiDB-lite"/>
    </source>
</evidence>
<dbReference type="InterPro" id="IPR008264">
    <property type="entry name" value="Beta_glucanase"/>
</dbReference>
<dbReference type="InterPro" id="IPR013320">
    <property type="entry name" value="ConA-like_dom_sf"/>
</dbReference>
<feature type="domain" description="GH16" evidence="21">
    <location>
        <begin position="22"/>
        <end position="222"/>
    </location>
</feature>
<evidence type="ECO:0000313" key="23">
    <source>
        <dbReference type="Proteomes" id="UP000094285"/>
    </source>
</evidence>
<keyword evidence="23" id="KW-1185">Reference proteome</keyword>
<keyword evidence="11" id="KW-0325">Glycoprotein</keyword>
<evidence type="ECO:0000256" key="15">
    <source>
        <dbReference type="ARBA" id="ARBA00038074"/>
    </source>
</evidence>
<reference evidence="23" key="1">
    <citation type="submission" date="2016-05" db="EMBL/GenBank/DDBJ databases">
        <title>Comparative genomics of biotechnologically important yeasts.</title>
        <authorList>
            <consortium name="DOE Joint Genome Institute"/>
            <person name="Riley R."/>
            <person name="Haridas S."/>
            <person name="Wolfe K.H."/>
            <person name="Lopes M.R."/>
            <person name="Hittinger C.T."/>
            <person name="Goker M."/>
            <person name="Salamov A."/>
            <person name="Wisecaver J."/>
            <person name="Long T.M."/>
            <person name="Aerts A.L."/>
            <person name="Barry K."/>
            <person name="Choi C."/>
            <person name="Clum A."/>
            <person name="Coughlan A.Y."/>
            <person name="Deshpande S."/>
            <person name="Douglass A.P."/>
            <person name="Hanson S.J."/>
            <person name="Klenk H.-P."/>
            <person name="Labutti K."/>
            <person name="Lapidus A."/>
            <person name="Lindquist E."/>
            <person name="Lipzen A."/>
            <person name="Meier-Kolthoff J.P."/>
            <person name="Ohm R.A."/>
            <person name="Otillar R.P."/>
            <person name="Pangilinan J."/>
            <person name="Peng Y."/>
            <person name="Rokas A."/>
            <person name="Rosa C.A."/>
            <person name="Scheuner C."/>
            <person name="Sibirny A.A."/>
            <person name="Slot J.C."/>
            <person name="Stielow J.B."/>
            <person name="Sun H."/>
            <person name="Kurtzman C.P."/>
            <person name="Blackwell M."/>
            <person name="Grigoriev I.V."/>
            <person name="Jeffries T.W."/>
        </authorList>
    </citation>
    <scope>NUCLEOTIDE SEQUENCE [LARGE SCALE GENOMIC DNA]</scope>
    <source>
        <strain evidence="23">NRRL Y-17324</strain>
    </source>
</reference>
<dbReference type="CDD" id="cd02183">
    <property type="entry name" value="GH16_fungal_CRH1_transglycosylase"/>
    <property type="match status" value="1"/>
</dbReference>
<dbReference type="STRING" id="984487.A0A1E4SG65"/>
<evidence type="ECO:0000259" key="21">
    <source>
        <dbReference type="PROSITE" id="PS51762"/>
    </source>
</evidence>
<evidence type="ECO:0000256" key="8">
    <source>
        <dbReference type="ARBA" id="ARBA00022801"/>
    </source>
</evidence>
<organism evidence="22 23">
    <name type="scientific">Suhomyces tanzawaensis NRRL Y-17324</name>
    <dbReference type="NCBI Taxonomy" id="984487"/>
    <lineage>
        <taxon>Eukaryota</taxon>
        <taxon>Fungi</taxon>
        <taxon>Dikarya</taxon>
        <taxon>Ascomycota</taxon>
        <taxon>Saccharomycotina</taxon>
        <taxon>Pichiomycetes</taxon>
        <taxon>Debaryomycetaceae</taxon>
        <taxon>Suhomyces</taxon>
    </lineage>
</organism>
<dbReference type="Gene3D" id="2.60.120.200">
    <property type="match status" value="1"/>
</dbReference>
<evidence type="ECO:0000256" key="20">
    <source>
        <dbReference type="SAM" id="SignalP"/>
    </source>
</evidence>
<evidence type="ECO:0000256" key="4">
    <source>
        <dbReference type="ARBA" id="ARBA00022622"/>
    </source>
</evidence>
<comment type="catalytic activity">
    <reaction evidence="1">
        <text>Random endo-hydrolysis of N-acetyl-beta-D-glucosaminide (1-&gt;4)-beta-linkages in chitin and chitodextrins.</text>
        <dbReference type="EC" id="3.2.1.14"/>
    </reaction>
</comment>
<dbReference type="RefSeq" id="XP_020063524.1">
    <property type="nucleotide sequence ID" value="XM_020206817.1"/>
</dbReference>
<dbReference type="GO" id="GO:0098552">
    <property type="term" value="C:side of membrane"/>
    <property type="evidence" value="ECO:0007669"/>
    <property type="project" value="UniProtKB-KW"/>
</dbReference>
<keyword evidence="8 16" id="KW-0378">Hydrolase</keyword>
<keyword evidence="7 20" id="KW-0732">Signal</keyword>
<evidence type="ECO:0000256" key="14">
    <source>
        <dbReference type="ARBA" id="ARBA00023316"/>
    </source>
</evidence>
<dbReference type="PIRSF" id="PIRSF037299">
    <property type="entry name" value="Glycosidase_CRH1_prd"/>
    <property type="match status" value="1"/>
</dbReference>
<feature type="signal peptide" evidence="20">
    <location>
        <begin position="1"/>
        <end position="16"/>
    </location>
</feature>
<dbReference type="InterPro" id="IPR050546">
    <property type="entry name" value="Glycosyl_Hydrlase_16"/>
</dbReference>
<protein>
    <recommendedName>
        <fullName evidence="16">Crh-like protein</fullName>
        <ecNumber evidence="16">3.2.-.-</ecNumber>
    </recommendedName>
</protein>
<dbReference type="GO" id="GO:0009277">
    <property type="term" value="C:fungal-type cell wall"/>
    <property type="evidence" value="ECO:0007669"/>
    <property type="project" value="TreeGrafter"/>
</dbReference>
<dbReference type="OrthoDB" id="4781at2759"/>
<evidence type="ECO:0000313" key="22">
    <source>
        <dbReference type="EMBL" id="ODV78402.1"/>
    </source>
</evidence>
<keyword evidence="6" id="KW-0808">Transferase</keyword>
<gene>
    <name evidence="22" type="ORF">CANTADRAFT_22410</name>
</gene>
<evidence type="ECO:0000256" key="16">
    <source>
        <dbReference type="PIRNR" id="PIRNR037299"/>
    </source>
</evidence>
<name>A0A1E4SG65_9ASCO</name>
<evidence type="ECO:0000256" key="7">
    <source>
        <dbReference type="ARBA" id="ARBA00022729"/>
    </source>
</evidence>
<evidence type="ECO:0000256" key="12">
    <source>
        <dbReference type="ARBA" id="ARBA00023288"/>
    </source>
</evidence>
<keyword evidence="13" id="KW-0326">Glycosidase</keyword>
<keyword evidence="5" id="KW-0328">Glycosyltransferase</keyword>
<dbReference type="EC" id="3.2.-.-" evidence="16"/>
<dbReference type="SUPFAM" id="SSF49899">
    <property type="entry name" value="Concanavalin A-like lectins/glucanases"/>
    <property type="match status" value="1"/>
</dbReference>
<dbReference type="Proteomes" id="UP000094285">
    <property type="component" value="Unassembled WGS sequence"/>
</dbReference>
<evidence type="ECO:0000256" key="2">
    <source>
        <dbReference type="ARBA" id="ARBA00004196"/>
    </source>
</evidence>
<feature type="disulfide bond" evidence="18">
    <location>
        <begin position="18"/>
        <end position="26"/>
    </location>
</feature>
<dbReference type="GeneID" id="30980954"/>
<keyword evidence="10 18" id="KW-1015">Disulfide bond</keyword>
<keyword evidence="9 16" id="KW-0472">Membrane</keyword>
<keyword evidence="14" id="KW-0961">Cell wall biogenesis/degradation</keyword>
<feature type="chain" id="PRO_5009162810" description="Crh-like protein" evidence="20">
    <location>
        <begin position="17"/>
        <end position="444"/>
    </location>
</feature>
<dbReference type="GO" id="GO:0008843">
    <property type="term" value="F:endochitinase activity"/>
    <property type="evidence" value="ECO:0007669"/>
    <property type="project" value="UniProtKB-EC"/>
</dbReference>
<evidence type="ECO:0000256" key="18">
    <source>
        <dbReference type="PIRSR" id="PIRSR037299-2"/>
    </source>
</evidence>
<evidence type="ECO:0000256" key="9">
    <source>
        <dbReference type="ARBA" id="ARBA00023136"/>
    </source>
</evidence>
<evidence type="ECO:0000256" key="10">
    <source>
        <dbReference type="ARBA" id="ARBA00023157"/>
    </source>
</evidence>
<evidence type="ECO:0000256" key="13">
    <source>
        <dbReference type="ARBA" id="ARBA00023295"/>
    </source>
</evidence>
<evidence type="ECO:0000256" key="17">
    <source>
        <dbReference type="PIRSR" id="PIRSR037299-1"/>
    </source>
</evidence>
<dbReference type="Pfam" id="PF00722">
    <property type="entry name" value="Glyco_hydro_16"/>
    <property type="match status" value="1"/>
</dbReference>